<dbReference type="EMBL" id="PQFF01000106">
    <property type="protein sequence ID" value="RHZ82076.1"/>
    <property type="molecule type" value="Genomic_DNA"/>
</dbReference>
<gene>
    <name evidence="3" type="ORF">Glove_114g8</name>
</gene>
<feature type="coiled-coil region" evidence="1">
    <location>
        <begin position="76"/>
        <end position="103"/>
    </location>
</feature>
<proteinExistence type="predicted"/>
<dbReference type="Proteomes" id="UP000266861">
    <property type="component" value="Unassembled WGS sequence"/>
</dbReference>
<keyword evidence="1" id="KW-0175">Coiled coil</keyword>
<dbReference type="InterPro" id="IPR000719">
    <property type="entry name" value="Prot_kinase_dom"/>
</dbReference>
<dbReference type="GO" id="GO:0004672">
    <property type="term" value="F:protein kinase activity"/>
    <property type="evidence" value="ECO:0007669"/>
    <property type="project" value="InterPro"/>
</dbReference>
<evidence type="ECO:0000259" key="2">
    <source>
        <dbReference type="PROSITE" id="PS50011"/>
    </source>
</evidence>
<evidence type="ECO:0000313" key="3">
    <source>
        <dbReference type="EMBL" id="RHZ82076.1"/>
    </source>
</evidence>
<dbReference type="SUPFAM" id="SSF56112">
    <property type="entry name" value="Protein kinase-like (PK-like)"/>
    <property type="match status" value="1"/>
</dbReference>
<organism evidence="3 4">
    <name type="scientific">Diversispora epigaea</name>
    <dbReference type="NCBI Taxonomy" id="1348612"/>
    <lineage>
        <taxon>Eukaryota</taxon>
        <taxon>Fungi</taxon>
        <taxon>Fungi incertae sedis</taxon>
        <taxon>Mucoromycota</taxon>
        <taxon>Glomeromycotina</taxon>
        <taxon>Glomeromycetes</taxon>
        <taxon>Diversisporales</taxon>
        <taxon>Diversisporaceae</taxon>
        <taxon>Diversispora</taxon>
    </lineage>
</organism>
<protein>
    <recommendedName>
        <fullName evidence="2">Protein kinase domain-containing protein</fullName>
    </recommendedName>
</protein>
<dbReference type="Gene3D" id="1.10.510.10">
    <property type="entry name" value="Transferase(Phosphotransferase) domain 1"/>
    <property type="match status" value="1"/>
</dbReference>
<dbReference type="InterPro" id="IPR001245">
    <property type="entry name" value="Ser-Thr/Tyr_kinase_cat_dom"/>
</dbReference>
<comment type="caution">
    <text evidence="3">The sequence shown here is derived from an EMBL/GenBank/DDBJ whole genome shotgun (WGS) entry which is preliminary data.</text>
</comment>
<name>A0A397J7U0_9GLOM</name>
<accession>A0A397J7U0</accession>
<dbReference type="GO" id="GO:0005524">
    <property type="term" value="F:ATP binding"/>
    <property type="evidence" value="ECO:0007669"/>
    <property type="project" value="InterPro"/>
</dbReference>
<evidence type="ECO:0000256" key="1">
    <source>
        <dbReference type="SAM" id="Coils"/>
    </source>
</evidence>
<keyword evidence="4" id="KW-1185">Reference proteome</keyword>
<dbReference type="Pfam" id="PF07714">
    <property type="entry name" value="PK_Tyr_Ser-Thr"/>
    <property type="match status" value="1"/>
</dbReference>
<dbReference type="InterPro" id="IPR011009">
    <property type="entry name" value="Kinase-like_dom_sf"/>
</dbReference>
<sequence>MYSLGMIILEVFTSYPPFYNTSHDISLVMTICNGHKPEIKCEISQLLKDLMEKCWNNEPRDCPTAEEFKTQLGKYLNYYDEDNEELEEQIEAANELNKNFIQYDPSKIHPEAIYTSRLLPKLTMPRYDTFNSRQLDFKIPDYLASNDHTGDPNKKFSKCIFQHGEFSQTIQGLLPNVTFLKLAATPFIRKFFITKTFEV</sequence>
<dbReference type="AlphaFoldDB" id="A0A397J7U0"/>
<reference evidence="3 4" key="1">
    <citation type="submission" date="2018-08" db="EMBL/GenBank/DDBJ databases">
        <title>Genome and evolution of the arbuscular mycorrhizal fungus Diversispora epigaea (formerly Glomus versiforme) and its bacterial endosymbionts.</title>
        <authorList>
            <person name="Sun X."/>
            <person name="Fei Z."/>
            <person name="Harrison M."/>
        </authorList>
    </citation>
    <scope>NUCLEOTIDE SEQUENCE [LARGE SCALE GENOMIC DNA]</scope>
    <source>
        <strain evidence="3 4">IT104</strain>
    </source>
</reference>
<evidence type="ECO:0000313" key="4">
    <source>
        <dbReference type="Proteomes" id="UP000266861"/>
    </source>
</evidence>
<dbReference type="PROSITE" id="PS50011">
    <property type="entry name" value="PROTEIN_KINASE_DOM"/>
    <property type="match status" value="1"/>
</dbReference>
<dbReference type="OrthoDB" id="544350at2759"/>
<feature type="domain" description="Protein kinase" evidence="2">
    <location>
        <begin position="1"/>
        <end position="76"/>
    </location>
</feature>